<evidence type="ECO:0000256" key="1">
    <source>
        <dbReference type="SAM" id="MobiDB-lite"/>
    </source>
</evidence>
<feature type="compositionally biased region" description="Basic and acidic residues" evidence="1">
    <location>
        <begin position="199"/>
        <end position="217"/>
    </location>
</feature>
<reference evidence="2 3" key="1">
    <citation type="submission" date="2018-07" db="EMBL/GenBank/DDBJ databases">
        <title>A high quality draft genome assembly of the barn swallow (H. rustica rustica).</title>
        <authorList>
            <person name="Formenti G."/>
            <person name="Chiara M."/>
            <person name="Poveda L."/>
            <person name="Francoijs K.-J."/>
            <person name="Bonisoli-Alquati A."/>
            <person name="Canova L."/>
            <person name="Gianfranceschi L."/>
            <person name="Horner D.S."/>
            <person name="Saino N."/>
        </authorList>
    </citation>
    <scope>NUCLEOTIDE SEQUENCE [LARGE SCALE GENOMIC DNA]</scope>
    <source>
        <strain evidence="2">Chelidonia</strain>
        <tissue evidence="2">Blood</tissue>
    </source>
</reference>
<evidence type="ECO:0000313" key="3">
    <source>
        <dbReference type="Proteomes" id="UP000269221"/>
    </source>
</evidence>
<name>A0A3M0JTL4_HIRRU</name>
<feature type="region of interest" description="Disordered" evidence="1">
    <location>
        <begin position="199"/>
        <end position="253"/>
    </location>
</feature>
<protein>
    <submittedName>
        <fullName evidence="2">Uncharacterized protein</fullName>
    </submittedName>
</protein>
<dbReference type="EMBL" id="QRBI01000131">
    <property type="protein sequence ID" value="RMC03551.1"/>
    <property type="molecule type" value="Genomic_DNA"/>
</dbReference>
<accession>A0A3M0JTL4</accession>
<sequence length="253" mass="27972">MSNCPNQESTQPNGLGLYAGKGLEERTSQYPMRHKPVPVLGIDPAWMQDLAHLALFNLMRFTWAQSVKDVIPSLQHVHCTTELGVSWSISHLSPGSQSSMHSIWSLTEHRIPSLSPLPVLPKELVSFHSNGPVIRPIPKCLCDANKFVWQNFGNSGTTRVASVKSYEKLLPRFAKPNPAISKTATRPWLAKASGITFKKGEKPTRQQHLERGMRAYERNSPADAKVREERGGGRAPGAGAQIPLQPVVRSMVE</sequence>
<dbReference type="Proteomes" id="UP000269221">
    <property type="component" value="Unassembled WGS sequence"/>
</dbReference>
<keyword evidence="3" id="KW-1185">Reference proteome</keyword>
<comment type="caution">
    <text evidence="2">The sequence shown here is derived from an EMBL/GenBank/DDBJ whole genome shotgun (WGS) entry which is preliminary data.</text>
</comment>
<proteinExistence type="predicted"/>
<gene>
    <name evidence="2" type="ORF">DUI87_20751</name>
</gene>
<dbReference type="AlphaFoldDB" id="A0A3M0JTL4"/>
<evidence type="ECO:0000313" key="2">
    <source>
        <dbReference type="EMBL" id="RMC03551.1"/>
    </source>
</evidence>
<organism evidence="2 3">
    <name type="scientific">Hirundo rustica rustica</name>
    <dbReference type="NCBI Taxonomy" id="333673"/>
    <lineage>
        <taxon>Eukaryota</taxon>
        <taxon>Metazoa</taxon>
        <taxon>Chordata</taxon>
        <taxon>Craniata</taxon>
        <taxon>Vertebrata</taxon>
        <taxon>Euteleostomi</taxon>
        <taxon>Archelosauria</taxon>
        <taxon>Archosauria</taxon>
        <taxon>Dinosauria</taxon>
        <taxon>Saurischia</taxon>
        <taxon>Theropoda</taxon>
        <taxon>Coelurosauria</taxon>
        <taxon>Aves</taxon>
        <taxon>Neognathae</taxon>
        <taxon>Neoaves</taxon>
        <taxon>Telluraves</taxon>
        <taxon>Australaves</taxon>
        <taxon>Passeriformes</taxon>
        <taxon>Sylvioidea</taxon>
        <taxon>Hirundinidae</taxon>
        <taxon>Hirundo</taxon>
    </lineage>
</organism>